<keyword evidence="2" id="KW-0732">Signal</keyword>
<sequence>MASWNVLLFTSLTSFWICAGAGTEYNIVNLDNSTFPLAVGHSLPVFLRFDKEYPYGDKADAFKAMAIALAKADSQILIGNIGISTYGDMPNQDMARRFEFIPEDKESLTLDDMDT</sequence>
<dbReference type="InterPro" id="IPR012883">
    <property type="entry name" value="ERp29_N"/>
</dbReference>
<dbReference type="OrthoDB" id="428836at2759"/>
<dbReference type="Pfam" id="PF07912">
    <property type="entry name" value="ERp29_N"/>
    <property type="match status" value="1"/>
</dbReference>
<evidence type="ECO:0000313" key="4">
    <source>
        <dbReference type="EMBL" id="CAI4004420.1"/>
    </source>
</evidence>
<gene>
    <name evidence="4" type="ORF">C1SCF055_LOCUS30206</name>
</gene>
<keyword evidence="6" id="KW-1185">Reference proteome</keyword>
<comment type="caution">
    <text evidence="4">The sequence shown here is derived from an EMBL/GenBank/DDBJ whole genome shotgun (WGS) entry which is preliminary data.</text>
</comment>
<dbReference type="EMBL" id="CAMXCT010003435">
    <property type="protein sequence ID" value="CAI4004420.1"/>
    <property type="molecule type" value="Genomic_DNA"/>
</dbReference>
<dbReference type="AlphaFoldDB" id="A0A9P1GB87"/>
<reference evidence="5 6" key="2">
    <citation type="submission" date="2024-05" db="EMBL/GenBank/DDBJ databases">
        <authorList>
            <person name="Chen Y."/>
            <person name="Shah S."/>
            <person name="Dougan E. K."/>
            <person name="Thang M."/>
            <person name="Chan C."/>
        </authorList>
    </citation>
    <scope>NUCLEOTIDE SEQUENCE [LARGE SCALE GENOMIC DNA]</scope>
</reference>
<dbReference type="PANTHER" id="PTHR12211:SF0">
    <property type="entry name" value="ENDOPLASMIC RETICULUM RESIDENT PROTEIN 29"/>
    <property type="match status" value="1"/>
</dbReference>
<protein>
    <submittedName>
        <fullName evidence="5">Endoplasmic reticulum resident protein 29 (ERp29)</fullName>
    </submittedName>
</protein>
<dbReference type="InterPro" id="IPR016855">
    <property type="entry name" value="ERp29"/>
</dbReference>
<evidence type="ECO:0000256" key="1">
    <source>
        <dbReference type="ARBA" id="ARBA00022824"/>
    </source>
</evidence>
<proteinExistence type="predicted"/>
<evidence type="ECO:0000313" key="5">
    <source>
        <dbReference type="EMBL" id="CAL4791732.1"/>
    </source>
</evidence>
<dbReference type="EMBL" id="CAMXCT020003435">
    <property type="protein sequence ID" value="CAL1157795.1"/>
    <property type="molecule type" value="Genomic_DNA"/>
</dbReference>
<dbReference type="GO" id="GO:0009306">
    <property type="term" value="P:protein secretion"/>
    <property type="evidence" value="ECO:0007669"/>
    <property type="project" value="InterPro"/>
</dbReference>
<organism evidence="4">
    <name type="scientific">Cladocopium goreaui</name>
    <dbReference type="NCBI Taxonomy" id="2562237"/>
    <lineage>
        <taxon>Eukaryota</taxon>
        <taxon>Sar</taxon>
        <taxon>Alveolata</taxon>
        <taxon>Dinophyceae</taxon>
        <taxon>Suessiales</taxon>
        <taxon>Symbiodiniaceae</taxon>
        <taxon>Cladocopium</taxon>
    </lineage>
</organism>
<dbReference type="PANTHER" id="PTHR12211">
    <property type="entry name" value="ENDOPLASMIC RETICULUM PROTEIN ERP29"/>
    <property type="match status" value="1"/>
</dbReference>
<evidence type="ECO:0000256" key="2">
    <source>
        <dbReference type="SAM" id="SignalP"/>
    </source>
</evidence>
<dbReference type="Proteomes" id="UP001152797">
    <property type="component" value="Unassembled WGS sequence"/>
</dbReference>
<name>A0A9P1GB87_9DINO</name>
<evidence type="ECO:0000313" key="6">
    <source>
        <dbReference type="Proteomes" id="UP001152797"/>
    </source>
</evidence>
<feature type="domain" description="ERp29 N-terminal" evidence="3">
    <location>
        <begin position="27"/>
        <end position="101"/>
    </location>
</feature>
<accession>A0A9P1GB87</accession>
<evidence type="ECO:0000259" key="3">
    <source>
        <dbReference type="Pfam" id="PF07912"/>
    </source>
</evidence>
<feature type="chain" id="PRO_5043272704" evidence="2">
    <location>
        <begin position="21"/>
        <end position="115"/>
    </location>
</feature>
<feature type="signal peptide" evidence="2">
    <location>
        <begin position="1"/>
        <end position="20"/>
    </location>
</feature>
<reference evidence="4" key="1">
    <citation type="submission" date="2022-10" db="EMBL/GenBank/DDBJ databases">
        <authorList>
            <person name="Chen Y."/>
            <person name="Dougan E. K."/>
            <person name="Chan C."/>
            <person name="Rhodes N."/>
            <person name="Thang M."/>
        </authorList>
    </citation>
    <scope>NUCLEOTIDE SEQUENCE</scope>
</reference>
<keyword evidence="1" id="KW-0256">Endoplasmic reticulum</keyword>
<dbReference type="GO" id="GO:0005788">
    <property type="term" value="C:endoplasmic reticulum lumen"/>
    <property type="evidence" value="ECO:0007669"/>
    <property type="project" value="InterPro"/>
</dbReference>
<dbReference type="Gene3D" id="3.40.30.10">
    <property type="entry name" value="Glutaredoxin"/>
    <property type="match status" value="1"/>
</dbReference>
<dbReference type="EMBL" id="CAMXCT030003435">
    <property type="protein sequence ID" value="CAL4791732.1"/>
    <property type="molecule type" value="Genomic_DNA"/>
</dbReference>